<evidence type="ECO:0000256" key="1">
    <source>
        <dbReference type="SAM" id="Phobius"/>
    </source>
</evidence>
<keyword evidence="1" id="KW-1133">Transmembrane helix</keyword>
<dbReference type="RefSeq" id="WP_136909829.1">
    <property type="nucleotide sequence ID" value="NZ_SUMD01000004.1"/>
</dbReference>
<evidence type="ECO:0000313" key="3">
    <source>
        <dbReference type="Proteomes" id="UP000305109"/>
    </source>
</evidence>
<evidence type="ECO:0000313" key="2">
    <source>
        <dbReference type="EMBL" id="TJZ78616.1"/>
    </source>
</evidence>
<accession>A0ABY2RLR7</accession>
<sequence length="142" mass="15104">MDTVRFFELVTEWFEVLGVLSMVVGFAFAFFLAARTWKRTGDGARAFKSLRESLGGAILLGLELLVAADIVKTVTSVPSLTDVAVLGMIVLIRTVLSLSIEIEIDGVAPWRRALVTGPQVLADATRRSAQGEPGAPDEAAGG</sequence>
<dbReference type="EMBL" id="SUMD01000004">
    <property type="protein sequence ID" value="TJZ78616.1"/>
    <property type="molecule type" value="Genomic_DNA"/>
</dbReference>
<reference evidence="2 3" key="1">
    <citation type="submission" date="2019-04" db="EMBL/GenBank/DDBJ databases">
        <title>Rhodococcus oryzae sp. nov., a novel actinomycete isolated from rhizosphere soil of rice (Oryza sativa L.).</title>
        <authorList>
            <person name="Li C."/>
        </authorList>
    </citation>
    <scope>NUCLEOTIDE SEQUENCE [LARGE SCALE GENOMIC DNA]</scope>
    <source>
        <strain evidence="2 3">NEAU-CX67</strain>
    </source>
</reference>
<keyword evidence="1" id="KW-0472">Membrane</keyword>
<protein>
    <submittedName>
        <fullName evidence="2">DUF1622 domain-containing protein</fullName>
    </submittedName>
</protein>
<dbReference type="Pfam" id="PF07784">
    <property type="entry name" value="DUF1622"/>
    <property type="match status" value="1"/>
</dbReference>
<organism evidence="2 3">
    <name type="scientific">Rhodococcus oryzae</name>
    <dbReference type="NCBI Taxonomy" id="2571143"/>
    <lineage>
        <taxon>Bacteria</taxon>
        <taxon>Bacillati</taxon>
        <taxon>Actinomycetota</taxon>
        <taxon>Actinomycetes</taxon>
        <taxon>Mycobacteriales</taxon>
        <taxon>Nocardiaceae</taxon>
        <taxon>Rhodococcus</taxon>
    </lineage>
</organism>
<dbReference type="PANTHER" id="PTHR38468">
    <property type="entry name" value="SLL0939 PROTEIN"/>
    <property type="match status" value="1"/>
</dbReference>
<name>A0ABY2RLR7_9NOCA</name>
<keyword evidence="1" id="KW-0812">Transmembrane</keyword>
<proteinExistence type="predicted"/>
<dbReference type="PANTHER" id="PTHR38468:SF1">
    <property type="entry name" value="SLL0939 PROTEIN"/>
    <property type="match status" value="1"/>
</dbReference>
<dbReference type="Proteomes" id="UP000305109">
    <property type="component" value="Unassembled WGS sequence"/>
</dbReference>
<gene>
    <name evidence="2" type="ORF">FCG67_11410</name>
</gene>
<keyword evidence="3" id="KW-1185">Reference proteome</keyword>
<dbReference type="InterPro" id="IPR012427">
    <property type="entry name" value="DUF1622"/>
</dbReference>
<feature type="transmembrane region" description="Helical" evidence="1">
    <location>
        <begin position="13"/>
        <end position="33"/>
    </location>
</feature>
<comment type="caution">
    <text evidence="2">The sequence shown here is derived from an EMBL/GenBank/DDBJ whole genome shotgun (WGS) entry which is preliminary data.</text>
</comment>